<name>A0AAU1TVZ3_9ACTN</name>
<dbReference type="EMBL" id="CP108195">
    <property type="protein sequence ID" value="WTS09867.1"/>
    <property type="molecule type" value="Genomic_DNA"/>
</dbReference>
<reference evidence="2" key="1">
    <citation type="submission" date="2022-10" db="EMBL/GenBank/DDBJ databases">
        <title>The complete genomes of actinobacterial strains from the NBC collection.</title>
        <authorList>
            <person name="Joergensen T.S."/>
            <person name="Alvarez Arevalo M."/>
            <person name="Sterndorff E.B."/>
            <person name="Faurdal D."/>
            <person name="Vuksanovic O."/>
            <person name="Mourched A.-S."/>
            <person name="Charusanti P."/>
            <person name="Shaw S."/>
            <person name="Blin K."/>
            <person name="Weber T."/>
        </authorList>
    </citation>
    <scope>NUCLEOTIDE SEQUENCE</scope>
    <source>
        <strain evidence="2">NBC_00119</strain>
    </source>
</reference>
<dbReference type="PANTHER" id="PTHR33627">
    <property type="entry name" value="TRANSPOSASE"/>
    <property type="match status" value="1"/>
</dbReference>
<dbReference type="AlphaFoldDB" id="A0AAU1TVZ3"/>
<gene>
    <name evidence="2" type="ORF">OHU69_01205</name>
</gene>
<dbReference type="InterPro" id="IPR012337">
    <property type="entry name" value="RNaseH-like_sf"/>
</dbReference>
<organism evidence="2">
    <name type="scientific">Streptomyces sp. NBC_00119</name>
    <dbReference type="NCBI Taxonomy" id="2975659"/>
    <lineage>
        <taxon>Bacteria</taxon>
        <taxon>Bacillati</taxon>
        <taxon>Actinomycetota</taxon>
        <taxon>Actinomycetes</taxon>
        <taxon>Kitasatosporales</taxon>
        <taxon>Streptomycetaceae</taxon>
        <taxon>Streptomyces</taxon>
    </lineage>
</organism>
<dbReference type="InterPro" id="IPR038721">
    <property type="entry name" value="IS701-like_DDE_dom"/>
</dbReference>
<dbReference type="PANTHER" id="PTHR33627:SF1">
    <property type="entry name" value="TRANSPOSASE"/>
    <property type="match status" value="1"/>
</dbReference>
<proteinExistence type="predicted"/>
<evidence type="ECO:0000259" key="1">
    <source>
        <dbReference type="Pfam" id="PF13546"/>
    </source>
</evidence>
<protein>
    <submittedName>
        <fullName evidence="2">IS701 family transposase</fullName>
    </submittedName>
</protein>
<dbReference type="InterPro" id="IPR039365">
    <property type="entry name" value="IS701-like"/>
</dbReference>
<dbReference type="NCBIfam" id="NF033540">
    <property type="entry name" value="transpos_IS701"/>
    <property type="match status" value="1"/>
</dbReference>
<accession>A0AAU1TVZ3</accession>
<dbReference type="SUPFAM" id="SSF53098">
    <property type="entry name" value="Ribonuclease H-like"/>
    <property type="match status" value="1"/>
</dbReference>
<dbReference type="Pfam" id="PF13546">
    <property type="entry name" value="DDE_5"/>
    <property type="match status" value="1"/>
</dbReference>
<sequence length="448" mass="49791">MTTYQDAVAVEATIAEQVWSETFGRAMGAVAGCFARREARATAAELVVGLLLEVDTRSCWTLGQALGHPGPHRLQHLLSRARFDHERARAEIARLVADELAGQDVMLVVDETGDAKSSTDCVGAGRQYSGAIGGVGLCQVAVHLAAVTATVKVIIDRALYLPADWAADEERREVTGVPEEIVFATKPQQALAMVTDALATGIEARWFAGDEVYCGRELRRGVRSLGIGYTVGIAATCQVTDGAGRRWEARKLINKVRPGQWMRRQTGHGTKGTREYDWAWLDVRHDDAPDENENRAGTSVLVARRHRYTGEVSYFRCWAPGDVSLGTLVEVISRRWRIEETFQLAKGFTGLDQGQVTCWNSWMRWSLFSLIAAAVLALTAATVHEATEERPELVPLTCPELIRLLRALTLPPPVRDRDHVLYWTAWRRHHQAIATACHQQRHRHHDQP</sequence>
<evidence type="ECO:0000313" key="2">
    <source>
        <dbReference type="EMBL" id="WTS09867.1"/>
    </source>
</evidence>
<feature type="domain" description="Transposase IS701-like DDE" evidence="1">
    <location>
        <begin position="31"/>
        <end position="239"/>
    </location>
</feature>